<dbReference type="PANTHER" id="PTHR43760:SF1">
    <property type="entry name" value="ENDORIBONUCLEASE L-PSP_CHORISMATE MUTASE-LIKE DOMAIN-CONTAINING PROTEIN"/>
    <property type="match status" value="1"/>
</dbReference>
<name>A0A974SNX8_9RHOO</name>
<feature type="domain" description="Endoribonuclease L-PSP/chorismate mutase-like" evidence="1">
    <location>
        <begin position="16"/>
        <end position="140"/>
    </location>
</feature>
<dbReference type="Pfam" id="PF14588">
    <property type="entry name" value="YjgF_endoribonc"/>
    <property type="match status" value="1"/>
</dbReference>
<keyword evidence="3" id="KW-1185">Reference proteome</keyword>
<proteinExistence type="predicted"/>
<evidence type="ECO:0000313" key="2">
    <source>
        <dbReference type="EMBL" id="QRJ63749.1"/>
    </source>
</evidence>
<organism evidence="2 3">
    <name type="scientific">Azospira restricta</name>
    <dbReference type="NCBI Taxonomy" id="404405"/>
    <lineage>
        <taxon>Bacteria</taxon>
        <taxon>Pseudomonadati</taxon>
        <taxon>Pseudomonadota</taxon>
        <taxon>Betaproteobacteria</taxon>
        <taxon>Rhodocyclales</taxon>
        <taxon>Rhodocyclaceae</taxon>
        <taxon>Azospira</taxon>
    </lineage>
</organism>
<dbReference type="SUPFAM" id="SSF55298">
    <property type="entry name" value="YjgF-like"/>
    <property type="match status" value="1"/>
</dbReference>
<dbReference type="InterPro" id="IPR013813">
    <property type="entry name" value="Endoribo_LPSP/chorism_mut-like"/>
</dbReference>
<accession>A0A974SNX8</accession>
<gene>
    <name evidence="2" type="ORF">IWH25_18770</name>
</gene>
<sequence length="154" mass="16331">MTQDAVRERFRIPDRVPVPLGAYRAVIVRGELGFVSGQFPYREGVLAYRGKVGAGLSPEQGREAAALCALNALGQLRRALGADYARVLLTRVDGYIASAPDFLGQPGVLDGASELFVDVLGERGAHARTVFAVPQLPQDAPIELVVGFVLGDAA</sequence>
<evidence type="ECO:0000313" key="3">
    <source>
        <dbReference type="Proteomes" id="UP000663444"/>
    </source>
</evidence>
<dbReference type="KEGG" id="ares:IWH25_18770"/>
<reference evidence="2" key="1">
    <citation type="submission" date="2020-11" db="EMBL/GenBank/DDBJ databases">
        <title>Azospira restricta DSM 18626 genome sequence.</title>
        <authorList>
            <person name="Moe W.M."/>
        </authorList>
    </citation>
    <scope>NUCLEOTIDE SEQUENCE</scope>
    <source>
        <strain evidence="2">DSM 18626</strain>
    </source>
</reference>
<dbReference type="PANTHER" id="PTHR43760">
    <property type="entry name" value="ENDORIBONUCLEASE-RELATED"/>
    <property type="match status" value="1"/>
</dbReference>
<protein>
    <submittedName>
        <fullName evidence="2">RidA family protein</fullName>
    </submittedName>
</protein>
<dbReference type="AlphaFoldDB" id="A0A974SNX8"/>
<dbReference type="Gene3D" id="3.30.1330.40">
    <property type="entry name" value="RutC-like"/>
    <property type="match status" value="1"/>
</dbReference>
<evidence type="ECO:0000259" key="1">
    <source>
        <dbReference type="Pfam" id="PF14588"/>
    </source>
</evidence>
<dbReference type="Proteomes" id="UP000663444">
    <property type="component" value="Chromosome"/>
</dbReference>
<dbReference type="InterPro" id="IPR035959">
    <property type="entry name" value="RutC-like_sf"/>
</dbReference>
<dbReference type="CDD" id="cd02199">
    <property type="entry name" value="YjgF_YER057c_UK114_like_1"/>
    <property type="match status" value="1"/>
</dbReference>
<dbReference type="RefSeq" id="WP_203387283.1">
    <property type="nucleotide sequence ID" value="NZ_CP064781.1"/>
</dbReference>
<dbReference type="EMBL" id="CP064781">
    <property type="protein sequence ID" value="QRJ63749.1"/>
    <property type="molecule type" value="Genomic_DNA"/>
</dbReference>